<dbReference type="GO" id="GO:0005737">
    <property type="term" value="C:cytoplasm"/>
    <property type="evidence" value="ECO:0007669"/>
    <property type="project" value="TreeGrafter"/>
</dbReference>
<keyword evidence="1" id="KW-0444">Lipid biosynthesis</keyword>
<dbReference type="GO" id="GO:0006646">
    <property type="term" value="P:phosphatidylethanolamine biosynthetic process"/>
    <property type="evidence" value="ECO:0007669"/>
    <property type="project" value="TreeGrafter"/>
</dbReference>
<comment type="caution">
    <text evidence="6">The sequence shown here is derived from an EMBL/GenBank/DDBJ whole genome shotgun (WGS) entry which is preliminary data.</text>
</comment>
<dbReference type="AlphaFoldDB" id="A0A1Y3AZT4"/>
<reference evidence="6 7" key="1">
    <citation type="submission" date="2017-03" db="EMBL/GenBank/DDBJ databases">
        <title>Genome Survey of Euroglyphus maynei.</title>
        <authorList>
            <person name="Arlian L.G."/>
            <person name="Morgan M.S."/>
            <person name="Rider S.D."/>
        </authorList>
    </citation>
    <scope>NUCLEOTIDE SEQUENCE [LARGE SCALE GENOMIC DNA]</scope>
    <source>
        <strain evidence="6">Arlian Lab</strain>
        <tissue evidence="6">Whole body</tissue>
    </source>
</reference>
<evidence type="ECO:0000256" key="5">
    <source>
        <dbReference type="ARBA" id="ARBA00038874"/>
    </source>
</evidence>
<dbReference type="Gene3D" id="3.90.1200.10">
    <property type="match status" value="1"/>
</dbReference>
<keyword evidence="6" id="KW-0418">Kinase</keyword>
<name>A0A1Y3AZT4_EURMA</name>
<feature type="non-terminal residue" evidence="6">
    <location>
        <position position="133"/>
    </location>
</feature>
<dbReference type="EMBL" id="MUJZ01055408">
    <property type="protein sequence ID" value="OTF72615.1"/>
    <property type="molecule type" value="Genomic_DNA"/>
</dbReference>
<keyword evidence="2" id="KW-1208">Phospholipid metabolism</keyword>
<dbReference type="Proteomes" id="UP000194236">
    <property type="component" value="Unassembled WGS sequence"/>
</dbReference>
<keyword evidence="6" id="KW-0808">Transferase</keyword>
<comment type="pathway">
    <text evidence="3">Phospholipid metabolism; phosphatidylethanolamine biosynthesis; phosphatidylethanolamine from ethanolamine: step 1/3.</text>
</comment>
<evidence type="ECO:0000256" key="4">
    <source>
        <dbReference type="ARBA" id="ARBA00038211"/>
    </source>
</evidence>
<keyword evidence="1" id="KW-0443">Lipid metabolism</keyword>
<dbReference type="SUPFAM" id="SSF56112">
    <property type="entry name" value="Protein kinase-like (PK-like)"/>
    <property type="match status" value="1"/>
</dbReference>
<comment type="similarity">
    <text evidence="4">Belongs to the choline/ethanolamine kinase family.</text>
</comment>
<dbReference type="PANTHER" id="PTHR22603:SF66">
    <property type="entry name" value="ETHANOLAMINE KINASE"/>
    <property type="match status" value="1"/>
</dbReference>
<dbReference type="OrthoDB" id="6497831at2759"/>
<organism evidence="6 7">
    <name type="scientific">Euroglyphus maynei</name>
    <name type="common">Mayne's house dust mite</name>
    <dbReference type="NCBI Taxonomy" id="6958"/>
    <lineage>
        <taxon>Eukaryota</taxon>
        <taxon>Metazoa</taxon>
        <taxon>Ecdysozoa</taxon>
        <taxon>Arthropoda</taxon>
        <taxon>Chelicerata</taxon>
        <taxon>Arachnida</taxon>
        <taxon>Acari</taxon>
        <taxon>Acariformes</taxon>
        <taxon>Sarcoptiformes</taxon>
        <taxon>Astigmata</taxon>
        <taxon>Psoroptidia</taxon>
        <taxon>Analgoidea</taxon>
        <taxon>Pyroglyphidae</taxon>
        <taxon>Pyroglyphinae</taxon>
        <taxon>Euroglyphus</taxon>
    </lineage>
</organism>
<gene>
    <name evidence="6" type="ORF">BLA29_012629</name>
</gene>
<dbReference type="Pfam" id="PF01633">
    <property type="entry name" value="Choline_kinase"/>
    <property type="match status" value="1"/>
</dbReference>
<sequence length="133" mass="16014">MDWFESFMRKYSDQCPMVFNHNDFRSTNIMVLKDSEEILFCDFEYCSYGFRGYDFVTFLMEWDKDIFQLDDINLPSDDVIEKFIQLYIEGCDQIDPGYSARAENSCQKIMNDVKIQWLYFLFAFMAISLHQNE</sequence>
<accession>A0A1Y3AZT4</accession>
<dbReference type="PANTHER" id="PTHR22603">
    <property type="entry name" value="CHOLINE/ETHANOALAMINE KINASE"/>
    <property type="match status" value="1"/>
</dbReference>
<dbReference type="InterPro" id="IPR011009">
    <property type="entry name" value="Kinase-like_dom_sf"/>
</dbReference>
<dbReference type="EC" id="2.7.1.82" evidence="5"/>
<dbReference type="GO" id="GO:0004305">
    <property type="term" value="F:ethanolamine kinase activity"/>
    <property type="evidence" value="ECO:0007669"/>
    <property type="project" value="UniProtKB-EC"/>
</dbReference>
<evidence type="ECO:0000256" key="1">
    <source>
        <dbReference type="ARBA" id="ARBA00023209"/>
    </source>
</evidence>
<evidence type="ECO:0000256" key="3">
    <source>
        <dbReference type="ARBA" id="ARBA00037883"/>
    </source>
</evidence>
<evidence type="ECO:0000313" key="6">
    <source>
        <dbReference type="EMBL" id="OTF72615.1"/>
    </source>
</evidence>
<evidence type="ECO:0000256" key="2">
    <source>
        <dbReference type="ARBA" id="ARBA00023264"/>
    </source>
</evidence>
<keyword evidence="1" id="KW-0594">Phospholipid biosynthesis</keyword>
<proteinExistence type="inferred from homology"/>
<protein>
    <recommendedName>
        <fullName evidence="5">ethanolamine kinase</fullName>
        <ecNumber evidence="5">2.7.1.82</ecNumber>
    </recommendedName>
</protein>
<evidence type="ECO:0000313" key="7">
    <source>
        <dbReference type="Proteomes" id="UP000194236"/>
    </source>
</evidence>
<keyword evidence="7" id="KW-1185">Reference proteome</keyword>